<dbReference type="SUPFAM" id="SSF140931">
    <property type="entry name" value="Fic-like"/>
    <property type="match status" value="1"/>
</dbReference>
<organism evidence="2 3">
    <name type="scientific">Microbacterium marinilacus</name>
    <dbReference type="NCBI Taxonomy" id="415209"/>
    <lineage>
        <taxon>Bacteria</taxon>
        <taxon>Bacillati</taxon>
        <taxon>Actinomycetota</taxon>
        <taxon>Actinomycetes</taxon>
        <taxon>Micrococcales</taxon>
        <taxon>Microbacteriaceae</taxon>
        <taxon>Microbacterium</taxon>
    </lineage>
</organism>
<dbReference type="InterPro" id="IPR003812">
    <property type="entry name" value="Fido"/>
</dbReference>
<feature type="domain" description="Fido" evidence="1">
    <location>
        <begin position="139"/>
        <end position="287"/>
    </location>
</feature>
<accession>A0ABP7BT72</accession>
<dbReference type="PROSITE" id="PS51459">
    <property type="entry name" value="FIDO"/>
    <property type="match status" value="1"/>
</dbReference>
<sequence>MTSADHRAWPALEHETLEWVPASAWGLAAGADGRGLYDAAAPAFIAARIPDLSAPLVAEAGAATSELARFDAELGSRIQGFAPLLLRSEAASSSQIENLTASARAIFSAELGASRSRNAELIAANTRTMTAALDLADRIDADTILRMHAVLMQDQPRHTPGAWRGEPVWIGTRSDSPIGADYVAPHHARIPALIEDLTAFARRPDLPPLVAVAIAHAQFETIHPFSDGNGRTGRALAQAMLRGRGVTRNVAVPVSAGLLADVDGYHQALTSYRAGDPAAIVSAFAHAALRAIANARQLVAEIDATRGRWETQLTVRRSSNAWRLLDVIVRRPVIDAETAASEIGAQRPNIYPPLQALVDAGILKPKAEHRLGPFWRSDEILAALDRFAERAGRRNATGRITRRS</sequence>
<evidence type="ECO:0000313" key="3">
    <source>
        <dbReference type="Proteomes" id="UP001410795"/>
    </source>
</evidence>
<dbReference type="EMBL" id="BAAAYV010000025">
    <property type="protein sequence ID" value="GAA3669319.1"/>
    <property type="molecule type" value="Genomic_DNA"/>
</dbReference>
<reference evidence="3" key="1">
    <citation type="journal article" date="2019" name="Int. J. Syst. Evol. Microbiol.">
        <title>The Global Catalogue of Microorganisms (GCM) 10K type strain sequencing project: providing services to taxonomists for standard genome sequencing and annotation.</title>
        <authorList>
            <consortium name="The Broad Institute Genomics Platform"/>
            <consortium name="The Broad Institute Genome Sequencing Center for Infectious Disease"/>
            <person name="Wu L."/>
            <person name="Ma J."/>
        </authorList>
    </citation>
    <scope>NUCLEOTIDE SEQUENCE [LARGE SCALE GENOMIC DNA]</scope>
    <source>
        <strain evidence="3">JCM 16546</strain>
    </source>
</reference>
<dbReference type="InterPro" id="IPR040198">
    <property type="entry name" value="Fido_containing"/>
</dbReference>
<gene>
    <name evidence="2" type="ORF">GCM10022202_34250</name>
</gene>
<comment type="caution">
    <text evidence="2">The sequence shown here is derived from an EMBL/GenBank/DDBJ whole genome shotgun (WGS) entry which is preliminary data.</text>
</comment>
<proteinExistence type="predicted"/>
<dbReference type="PANTHER" id="PTHR13504:SF38">
    <property type="entry name" value="FIDO DOMAIN-CONTAINING PROTEIN"/>
    <property type="match status" value="1"/>
</dbReference>
<dbReference type="RefSeq" id="WP_221857237.1">
    <property type="nucleotide sequence ID" value="NZ_BAAAYV010000025.1"/>
</dbReference>
<name>A0ABP7BT72_9MICO</name>
<dbReference type="Proteomes" id="UP001410795">
    <property type="component" value="Unassembled WGS sequence"/>
</dbReference>
<protein>
    <submittedName>
        <fullName evidence="2">Fic family protein</fullName>
    </submittedName>
</protein>
<dbReference type="InterPro" id="IPR036597">
    <property type="entry name" value="Fido-like_dom_sf"/>
</dbReference>
<dbReference type="Pfam" id="PF02661">
    <property type="entry name" value="Fic"/>
    <property type="match status" value="1"/>
</dbReference>
<evidence type="ECO:0000313" key="2">
    <source>
        <dbReference type="EMBL" id="GAA3669319.1"/>
    </source>
</evidence>
<dbReference type="Gene3D" id="1.10.3290.10">
    <property type="entry name" value="Fido-like domain"/>
    <property type="match status" value="1"/>
</dbReference>
<evidence type="ECO:0000259" key="1">
    <source>
        <dbReference type="PROSITE" id="PS51459"/>
    </source>
</evidence>
<keyword evidence="3" id="KW-1185">Reference proteome</keyword>
<dbReference type="PANTHER" id="PTHR13504">
    <property type="entry name" value="FIDO DOMAIN-CONTAINING PROTEIN DDB_G0283145"/>
    <property type="match status" value="1"/>
</dbReference>